<evidence type="ECO:0000313" key="1">
    <source>
        <dbReference type="EMBL" id="QJA67311.1"/>
    </source>
</evidence>
<dbReference type="EMBL" id="MT142535">
    <property type="protein sequence ID" value="QJA84816.1"/>
    <property type="molecule type" value="Genomic_DNA"/>
</dbReference>
<dbReference type="EMBL" id="MT141569">
    <property type="protein sequence ID" value="QJA67311.1"/>
    <property type="molecule type" value="Genomic_DNA"/>
</dbReference>
<protein>
    <recommendedName>
        <fullName evidence="3">Tail protein</fullName>
    </recommendedName>
</protein>
<sequence length="270" mass="28895">MTQYLKLYELVQTAGWGYMKLQETGQRLLSAKTPAEIHEILKIVPPIPIEDSHLYLLADGKRKLTGDWDAGSWQIRAETFQSDVVGTAPLTVASTTMVTNLNAELLDDKHEMAFLLADGTRTLGGAWNMGNQILTNVNIDSGIITGITDLAIADGGTGASTAADARVNLDVIQDIADVVKDTHIDWGTGAGQISAVDVPIADVGAYYTGTEVEAALQEAGYNIERALFGLQQAGLSAGYSLTIPSGYQVLVYEEYDCQGDLTIEGNLVVL</sequence>
<accession>A0A6M3JE79</accession>
<reference evidence="1" key="1">
    <citation type="submission" date="2020-03" db="EMBL/GenBank/DDBJ databases">
        <title>The deep terrestrial virosphere.</title>
        <authorList>
            <person name="Holmfeldt K."/>
            <person name="Nilsson E."/>
            <person name="Simone D."/>
            <person name="Lopez-Fernandez M."/>
            <person name="Wu X."/>
            <person name="de Brujin I."/>
            <person name="Lundin D."/>
            <person name="Andersson A."/>
            <person name="Bertilsson S."/>
            <person name="Dopson M."/>
        </authorList>
    </citation>
    <scope>NUCLEOTIDE SEQUENCE</scope>
    <source>
        <strain evidence="2">MM415A00148</strain>
        <strain evidence="1">MM415B00245</strain>
    </source>
</reference>
<evidence type="ECO:0000313" key="2">
    <source>
        <dbReference type="EMBL" id="QJA84816.1"/>
    </source>
</evidence>
<organism evidence="1">
    <name type="scientific">viral metagenome</name>
    <dbReference type="NCBI Taxonomy" id="1070528"/>
    <lineage>
        <taxon>unclassified sequences</taxon>
        <taxon>metagenomes</taxon>
        <taxon>organismal metagenomes</taxon>
    </lineage>
</organism>
<proteinExistence type="predicted"/>
<evidence type="ECO:0008006" key="3">
    <source>
        <dbReference type="Google" id="ProtNLM"/>
    </source>
</evidence>
<gene>
    <name evidence="2" type="ORF">MM415A00148_0034</name>
    <name evidence="1" type="ORF">MM415B00245_0017</name>
</gene>
<dbReference type="AlphaFoldDB" id="A0A6M3JE79"/>
<name>A0A6M3JE79_9ZZZZ</name>